<evidence type="ECO:0000256" key="1">
    <source>
        <dbReference type="SAM" id="Phobius"/>
    </source>
</evidence>
<organism evidence="2">
    <name type="scientific">Rhizophora mucronata</name>
    <name type="common">Asiatic mangrove</name>
    <dbReference type="NCBI Taxonomy" id="61149"/>
    <lineage>
        <taxon>Eukaryota</taxon>
        <taxon>Viridiplantae</taxon>
        <taxon>Streptophyta</taxon>
        <taxon>Embryophyta</taxon>
        <taxon>Tracheophyta</taxon>
        <taxon>Spermatophyta</taxon>
        <taxon>Magnoliopsida</taxon>
        <taxon>eudicotyledons</taxon>
        <taxon>Gunneridae</taxon>
        <taxon>Pentapetalae</taxon>
        <taxon>rosids</taxon>
        <taxon>fabids</taxon>
        <taxon>Malpighiales</taxon>
        <taxon>Rhizophoraceae</taxon>
        <taxon>Rhizophora</taxon>
    </lineage>
</organism>
<name>A0A2P2QNQ0_RHIMU</name>
<feature type="transmembrane region" description="Helical" evidence="1">
    <location>
        <begin position="30"/>
        <end position="49"/>
    </location>
</feature>
<dbReference type="EMBL" id="GGEC01088156">
    <property type="protein sequence ID" value="MBX68640.1"/>
    <property type="molecule type" value="Transcribed_RNA"/>
</dbReference>
<keyword evidence="1" id="KW-0472">Membrane</keyword>
<keyword evidence="1" id="KW-1133">Transmembrane helix</keyword>
<evidence type="ECO:0000313" key="2">
    <source>
        <dbReference type="EMBL" id="MBX68640.1"/>
    </source>
</evidence>
<feature type="transmembrane region" description="Helical" evidence="1">
    <location>
        <begin position="7"/>
        <end position="24"/>
    </location>
</feature>
<reference evidence="2" key="1">
    <citation type="submission" date="2018-02" db="EMBL/GenBank/DDBJ databases">
        <title>Rhizophora mucronata_Transcriptome.</title>
        <authorList>
            <person name="Meera S.P."/>
            <person name="Sreeshan A."/>
            <person name="Augustine A."/>
        </authorList>
    </citation>
    <scope>NUCLEOTIDE SEQUENCE</scope>
    <source>
        <tissue evidence="2">Leaf</tissue>
    </source>
</reference>
<keyword evidence="1" id="KW-0812">Transmembrane</keyword>
<proteinExistence type="predicted"/>
<dbReference type="AlphaFoldDB" id="A0A2P2QNQ0"/>
<protein>
    <submittedName>
        <fullName evidence="2">Uncharacterized protein</fullName>
    </submittedName>
</protein>
<sequence length="52" mass="6065">MRCQTIYSLFHCHGSAFVLIYFMVTRNILFPFGGSFLLYLHCFDISCIISTH</sequence>
<accession>A0A2P2QNQ0</accession>